<name>A0AAD5X048_9FUNG</name>
<organism evidence="1 2">
    <name type="scientific">Rhizophlyctis rosea</name>
    <dbReference type="NCBI Taxonomy" id="64517"/>
    <lineage>
        <taxon>Eukaryota</taxon>
        <taxon>Fungi</taxon>
        <taxon>Fungi incertae sedis</taxon>
        <taxon>Chytridiomycota</taxon>
        <taxon>Chytridiomycota incertae sedis</taxon>
        <taxon>Chytridiomycetes</taxon>
        <taxon>Rhizophlyctidales</taxon>
        <taxon>Rhizophlyctidaceae</taxon>
        <taxon>Rhizophlyctis</taxon>
    </lineage>
</organism>
<evidence type="ECO:0000313" key="2">
    <source>
        <dbReference type="Proteomes" id="UP001212841"/>
    </source>
</evidence>
<dbReference type="EMBL" id="JADGJD010001547">
    <property type="protein sequence ID" value="KAJ3040604.1"/>
    <property type="molecule type" value="Genomic_DNA"/>
</dbReference>
<protein>
    <submittedName>
        <fullName evidence="1">Uncharacterized protein</fullName>
    </submittedName>
</protein>
<proteinExistence type="predicted"/>
<keyword evidence="2" id="KW-1185">Reference proteome</keyword>
<reference evidence="1" key="1">
    <citation type="submission" date="2020-05" db="EMBL/GenBank/DDBJ databases">
        <title>Phylogenomic resolution of chytrid fungi.</title>
        <authorList>
            <person name="Stajich J.E."/>
            <person name="Amses K."/>
            <person name="Simmons R."/>
            <person name="Seto K."/>
            <person name="Myers J."/>
            <person name="Bonds A."/>
            <person name="Quandt C.A."/>
            <person name="Barry K."/>
            <person name="Liu P."/>
            <person name="Grigoriev I."/>
            <person name="Longcore J.E."/>
            <person name="James T.Y."/>
        </authorList>
    </citation>
    <scope>NUCLEOTIDE SEQUENCE</scope>
    <source>
        <strain evidence="1">JEL0318</strain>
    </source>
</reference>
<feature type="non-terminal residue" evidence="1">
    <location>
        <position position="205"/>
    </location>
</feature>
<dbReference type="Proteomes" id="UP001212841">
    <property type="component" value="Unassembled WGS sequence"/>
</dbReference>
<accession>A0AAD5X048</accession>
<evidence type="ECO:0000313" key="1">
    <source>
        <dbReference type="EMBL" id="KAJ3040604.1"/>
    </source>
</evidence>
<sequence>MEEKDELAKALDVLVTPSRPINTAEIPNDFTELRNLQPDAISVASCISNLKWHWEFNQEATRKIFLCVVDVLRKYAAAARSFLHFRKRMDLYITVLRDFDDRQKYLPEIVSAYLKDTYLQVFTVPGMTVNVAKAELFADAGSSRWFREFLVALYASGVGVTRWVVAEFVGAVVRKCSEELRGGEKVIKGVHAAFYGNVIWVARIL</sequence>
<gene>
    <name evidence="1" type="ORF">HK097_002517</name>
</gene>
<comment type="caution">
    <text evidence="1">The sequence shown here is derived from an EMBL/GenBank/DDBJ whole genome shotgun (WGS) entry which is preliminary data.</text>
</comment>
<dbReference type="AlphaFoldDB" id="A0AAD5X048"/>